<dbReference type="Pfam" id="PF04542">
    <property type="entry name" value="Sigma70_r2"/>
    <property type="match status" value="1"/>
</dbReference>
<feature type="domain" description="RNA polymerase sigma factor 70 region 4 type 2" evidence="5">
    <location>
        <begin position="118"/>
        <end position="169"/>
    </location>
</feature>
<reference evidence="6" key="1">
    <citation type="submission" date="2021-06" db="EMBL/GenBank/DDBJ databases">
        <title>Thalassococcus sp. CAU 1522 isolated from sea sand, Republic of Korea.</title>
        <authorList>
            <person name="Kim W."/>
        </authorList>
    </citation>
    <scope>NUCLEOTIDE SEQUENCE</scope>
    <source>
        <strain evidence="6">CAU 1522</strain>
    </source>
</reference>
<proteinExistence type="predicted"/>
<evidence type="ECO:0000313" key="6">
    <source>
        <dbReference type="EMBL" id="MBV2359581.1"/>
    </source>
</evidence>
<dbReference type="Proteomes" id="UP001166293">
    <property type="component" value="Unassembled WGS sequence"/>
</dbReference>
<evidence type="ECO:0000256" key="3">
    <source>
        <dbReference type="ARBA" id="ARBA00023163"/>
    </source>
</evidence>
<gene>
    <name evidence="6" type="ORF">KUH32_07335</name>
</gene>
<dbReference type="NCBIfam" id="TIGR02937">
    <property type="entry name" value="sigma70-ECF"/>
    <property type="match status" value="1"/>
</dbReference>
<protein>
    <submittedName>
        <fullName evidence="6">RNA polymerase sigma factor</fullName>
    </submittedName>
</protein>
<keyword evidence="1" id="KW-0805">Transcription regulation</keyword>
<evidence type="ECO:0000256" key="2">
    <source>
        <dbReference type="ARBA" id="ARBA00023082"/>
    </source>
</evidence>
<dbReference type="CDD" id="cd06171">
    <property type="entry name" value="Sigma70_r4"/>
    <property type="match status" value="1"/>
</dbReference>
<evidence type="ECO:0000313" key="7">
    <source>
        <dbReference type="Proteomes" id="UP001166293"/>
    </source>
</evidence>
<dbReference type="PANTHER" id="PTHR43133">
    <property type="entry name" value="RNA POLYMERASE ECF-TYPE SIGMA FACTO"/>
    <property type="match status" value="1"/>
</dbReference>
<keyword evidence="3" id="KW-0804">Transcription</keyword>
<dbReference type="InterPro" id="IPR007627">
    <property type="entry name" value="RNA_pol_sigma70_r2"/>
</dbReference>
<dbReference type="InterPro" id="IPR013249">
    <property type="entry name" value="RNA_pol_sigma70_r4_t2"/>
</dbReference>
<evidence type="ECO:0000259" key="5">
    <source>
        <dbReference type="Pfam" id="PF08281"/>
    </source>
</evidence>
<feature type="domain" description="RNA polymerase sigma-70 region 2" evidence="4">
    <location>
        <begin position="25"/>
        <end position="87"/>
    </location>
</feature>
<dbReference type="Pfam" id="PF08281">
    <property type="entry name" value="Sigma70_r4_2"/>
    <property type="match status" value="1"/>
</dbReference>
<organism evidence="6 7">
    <name type="scientific">Thalassococcus arenae</name>
    <dbReference type="NCBI Taxonomy" id="2851652"/>
    <lineage>
        <taxon>Bacteria</taxon>
        <taxon>Pseudomonadati</taxon>
        <taxon>Pseudomonadota</taxon>
        <taxon>Alphaproteobacteria</taxon>
        <taxon>Rhodobacterales</taxon>
        <taxon>Roseobacteraceae</taxon>
        <taxon>Thalassococcus</taxon>
    </lineage>
</organism>
<dbReference type="InterPro" id="IPR014284">
    <property type="entry name" value="RNA_pol_sigma-70_dom"/>
</dbReference>
<keyword evidence="2" id="KW-0731">Sigma factor</keyword>
<dbReference type="RefSeq" id="WP_217777381.1">
    <property type="nucleotide sequence ID" value="NZ_JAHRWL010000001.1"/>
</dbReference>
<dbReference type="PANTHER" id="PTHR43133:SF46">
    <property type="entry name" value="RNA POLYMERASE SIGMA-70 FACTOR ECF SUBFAMILY"/>
    <property type="match status" value="1"/>
</dbReference>
<comment type="caution">
    <text evidence="6">The sequence shown here is derived from an EMBL/GenBank/DDBJ whole genome shotgun (WGS) entry which is preliminary data.</text>
</comment>
<evidence type="ECO:0000259" key="4">
    <source>
        <dbReference type="Pfam" id="PF04542"/>
    </source>
</evidence>
<name>A0ABS6N6E3_9RHOB</name>
<sequence length="177" mass="19690">MDASDESLARAAAQGDRAAFAALLDRIYDPLFRLAFRLTGSRAEAEDLVQDICCTLPGKLAGFRGQARLTTWLYRIAVNAAHDRRRRFASHARAADGWGEWELDRRAAEAEDAERLDWLRLAMDALTPPELRDTLVLMLEGLSHAEIGAVLGVSEGTVSWRLSEARKKLRAMKEAVL</sequence>
<keyword evidence="7" id="KW-1185">Reference proteome</keyword>
<accession>A0ABS6N6E3</accession>
<dbReference type="EMBL" id="JAHRWL010000001">
    <property type="protein sequence ID" value="MBV2359581.1"/>
    <property type="molecule type" value="Genomic_DNA"/>
</dbReference>
<dbReference type="InterPro" id="IPR039425">
    <property type="entry name" value="RNA_pol_sigma-70-like"/>
</dbReference>
<evidence type="ECO:0000256" key="1">
    <source>
        <dbReference type="ARBA" id="ARBA00023015"/>
    </source>
</evidence>